<dbReference type="Proteomes" id="UP000273001">
    <property type="component" value="Chromosome"/>
</dbReference>
<name>A0ABN5PSP4_9ACTO</name>
<dbReference type="InterPro" id="IPR011837">
    <property type="entry name" value="Glycogen_debranch_GlgX"/>
</dbReference>
<feature type="compositionally biased region" description="Gly residues" evidence="4">
    <location>
        <begin position="738"/>
        <end position="748"/>
    </location>
</feature>
<protein>
    <submittedName>
        <fullName evidence="6">Glycogen debranching enzyme GlgX</fullName>
    </submittedName>
</protein>
<dbReference type="InterPro" id="IPR013783">
    <property type="entry name" value="Ig-like_fold"/>
</dbReference>
<proteinExistence type="inferred from homology"/>
<evidence type="ECO:0000256" key="4">
    <source>
        <dbReference type="SAM" id="MobiDB-lite"/>
    </source>
</evidence>
<dbReference type="InterPro" id="IPR013780">
    <property type="entry name" value="Glyco_hydro_b"/>
</dbReference>
<evidence type="ECO:0000313" key="7">
    <source>
        <dbReference type="Proteomes" id="UP000273001"/>
    </source>
</evidence>
<gene>
    <name evidence="6" type="primary">glgX</name>
    <name evidence="6" type="ORF">D5R93_09345</name>
</gene>
<dbReference type="SUPFAM" id="SSF81296">
    <property type="entry name" value="E set domains"/>
    <property type="match status" value="1"/>
</dbReference>
<reference evidence="6 7" key="1">
    <citation type="submission" date="2018-09" db="EMBL/GenBank/DDBJ databases">
        <authorList>
            <person name="Li J."/>
        </authorList>
    </citation>
    <scope>NUCLEOTIDE SEQUENCE [LARGE SCALE GENOMIC DNA]</scope>
    <source>
        <strain evidence="6 7">2129</strain>
    </source>
</reference>
<feature type="region of interest" description="Disordered" evidence="4">
    <location>
        <begin position="738"/>
        <end position="780"/>
    </location>
</feature>
<dbReference type="InterPro" id="IPR017853">
    <property type="entry name" value="GH"/>
</dbReference>
<comment type="similarity">
    <text evidence="1">Belongs to the glycosyl hydrolase 13 family.</text>
</comment>
<keyword evidence="3" id="KW-0326">Glycosidase</keyword>
<dbReference type="EMBL" id="CP032514">
    <property type="protein sequence ID" value="AYD90154.1"/>
    <property type="molecule type" value="Genomic_DNA"/>
</dbReference>
<evidence type="ECO:0000313" key="6">
    <source>
        <dbReference type="EMBL" id="AYD90154.1"/>
    </source>
</evidence>
<dbReference type="NCBIfam" id="TIGR02100">
    <property type="entry name" value="glgX_debranch"/>
    <property type="match status" value="1"/>
</dbReference>
<keyword evidence="2" id="KW-0378">Hydrolase</keyword>
<dbReference type="CDD" id="cd11326">
    <property type="entry name" value="AmyAc_Glg_debranch"/>
    <property type="match status" value="1"/>
</dbReference>
<dbReference type="Gene3D" id="3.20.20.80">
    <property type="entry name" value="Glycosidases"/>
    <property type="match status" value="1"/>
</dbReference>
<dbReference type="Gene3D" id="2.60.40.10">
    <property type="entry name" value="Immunoglobulins"/>
    <property type="match status" value="1"/>
</dbReference>
<sequence>MPPTPVLTPAPRAAHDVPARHRLGAVLTGDGADFVVHAAHATAVDLCLLEVDTDAAVVSETRVGMHGPRQGVWSAHVPGVRAGQRYGYRVHGPWNPGEGLLHNPRKLLLDPYARALDGRVDLGPQIYAHTVDSDLVPTSPASPDWQPSTLDSVGHTVMGVVTGDSFPVVPGPRVPRERTVIYEAHVKGLTHDLPGVPEHLRGTYAGLAHFATVDHLKKLGVTTIELLPIHAAFTEPFLARKGLTNYWGYSTLSYFAPEPSYASPGARAAGPQAVLDEVRGMVSMLHEAGLEVVLDVVYNHTCEGGMDGPSLSLRGLDNLGYYLHGSHRPAQYVDVTGTGNTVDFRSTRAVQLVLDSLRYWVNEVGVDGFRFDLAVTLGRHASEFSSRHPLLVAAATDPVLSGVKLISEPWDVGPGGWQTGQFPEPFQDWNDHFRGTVRSFWLHDPSEMSRGRQGSDLRDLATRLAGSADLFSNGENPGGRGPLGSVNFITAHDGFSLRDLVCYDHKHNLDNKEDNRDGTSDNRSWNHGFEGPVVEGLNLGPIEVLRRRSMRNLLATLLLSAGTPMILGGDELGRTQQGNNNCYCQDSPLSWVDWDLEPWQQDLVATTRFLVDLRHAHPVVRPDRFATGQVQAEDTIPDLSWFRGDGELMDAVAWHDPHTRVVQMLRSGRLWGDDDLLAIVNGTLDQVEVVLPNGHDTDWHLAWDSTWAVPQPHTLPFTLARRVSRAATAGDLYAAAGHQGGEQAGTGPAGSARSGAEPGRRDAGRPGTVDCRQDRPGDTTNLDALSLRVYLSGERLAELSTARR</sequence>
<dbReference type="InterPro" id="IPR004193">
    <property type="entry name" value="Glyco_hydro_13_N"/>
</dbReference>
<evidence type="ECO:0000256" key="1">
    <source>
        <dbReference type="ARBA" id="ARBA00008061"/>
    </source>
</evidence>
<dbReference type="Gene3D" id="2.60.40.1180">
    <property type="entry name" value="Golgi alpha-mannosidase II"/>
    <property type="match status" value="1"/>
</dbReference>
<dbReference type="InterPro" id="IPR006047">
    <property type="entry name" value="GH13_cat_dom"/>
</dbReference>
<dbReference type="InterPro" id="IPR044505">
    <property type="entry name" value="GlgX_Isoamylase_N_E_set"/>
</dbReference>
<evidence type="ECO:0000256" key="3">
    <source>
        <dbReference type="ARBA" id="ARBA00023295"/>
    </source>
</evidence>
<feature type="domain" description="Glycosyl hydrolase family 13 catalytic" evidence="5">
    <location>
        <begin position="179"/>
        <end position="614"/>
    </location>
</feature>
<dbReference type="Pfam" id="PF02922">
    <property type="entry name" value="CBM_48"/>
    <property type="match status" value="1"/>
</dbReference>
<keyword evidence="7" id="KW-1185">Reference proteome</keyword>
<dbReference type="RefSeq" id="WP_120204880.1">
    <property type="nucleotide sequence ID" value="NZ_CP032514.1"/>
</dbReference>
<dbReference type="PANTHER" id="PTHR43002">
    <property type="entry name" value="GLYCOGEN DEBRANCHING ENZYME"/>
    <property type="match status" value="1"/>
</dbReference>
<dbReference type="CDD" id="cd02856">
    <property type="entry name" value="E_set_GDE_Isoamylase_N"/>
    <property type="match status" value="1"/>
</dbReference>
<dbReference type="SUPFAM" id="SSF51011">
    <property type="entry name" value="Glycosyl hydrolase domain"/>
    <property type="match status" value="1"/>
</dbReference>
<dbReference type="SUPFAM" id="SSF51445">
    <property type="entry name" value="(Trans)glycosidases"/>
    <property type="match status" value="1"/>
</dbReference>
<evidence type="ECO:0000259" key="5">
    <source>
        <dbReference type="SMART" id="SM00642"/>
    </source>
</evidence>
<accession>A0ABN5PSP4</accession>
<evidence type="ECO:0000256" key="2">
    <source>
        <dbReference type="ARBA" id="ARBA00022801"/>
    </source>
</evidence>
<dbReference type="InterPro" id="IPR014756">
    <property type="entry name" value="Ig_E-set"/>
</dbReference>
<organism evidence="6 7">
    <name type="scientific">Actinomyces lilanjuaniae</name>
    <dbReference type="NCBI Taxonomy" id="2321394"/>
    <lineage>
        <taxon>Bacteria</taxon>
        <taxon>Bacillati</taxon>
        <taxon>Actinomycetota</taxon>
        <taxon>Actinomycetes</taxon>
        <taxon>Actinomycetales</taxon>
        <taxon>Actinomycetaceae</taxon>
        <taxon>Actinomyces</taxon>
    </lineage>
</organism>
<dbReference type="SMART" id="SM00642">
    <property type="entry name" value="Aamy"/>
    <property type="match status" value="1"/>
</dbReference>